<comment type="similarity">
    <text evidence="1">Belongs to the ARG7 family.</text>
</comment>
<name>A0A7N2N095_QUELO</name>
<dbReference type="EMBL" id="LRBV02000011">
    <property type="status" value="NOT_ANNOTATED_CDS"/>
    <property type="molecule type" value="Genomic_DNA"/>
</dbReference>
<accession>A0A7N2N095</accession>
<evidence type="ECO:0000313" key="2">
    <source>
        <dbReference type="EnsemblPlants" id="QL11p046905:mrna:CDS:1"/>
    </source>
</evidence>
<dbReference type="Pfam" id="PF02519">
    <property type="entry name" value="Auxin_inducible"/>
    <property type="match status" value="1"/>
</dbReference>
<dbReference type="Proteomes" id="UP000594261">
    <property type="component" value="Chromosome 11"/>
</dbReference>
<dbReference type="EnsemblPlants" id="QL11p046905:mrna">
    <property type="protein sequence ID" value="QL11p046905:mrna:CDS:1"/>
    <property type="gene ID" value="QL11p046905"/>
</dbReference>
<evidence type="ECO:0000256" key="1">
    <source>
        <dbReference type="ARBA" id="ARBA00006974"/>
    </source>
</evidence>
<dbReference type="Gramene" id="QL11p046905:mrna">
    <property type="protein sequence ID" value="QL11p046905:mrna:CDS:1"/>
    <property type="gene ID" value="QL11p046905"/>
</dbReference>
<dbReference type="OMA" id="EYFISIT"/>
<dbReference type="AlphaFoldDB" id="A0A7N2N095"/>
<reference evidence="2" key="2">
    <citation type="submission" date="2021-01" db="UniProtKB">
        <authorList>
            <consortium name="EnsemblPlants"/>
        </authorList>
    </citation>
    <scope>IDENTIFICATION</scope>
</reference>
<protein>
    <submittedName>
        <fullName evidence="2">Uncharacterized protein</fullName>
    </submittedName>
</protein>
<sequence length="99" mass="11020">MGFRLPGIIHAMQTLQRSSTTASQAALKAIDVPKGYFAVSIGETQKKRFVVPISYLSQPLFQDLLSQAEEEYGYNHPMGGLTIPCREDIFIDLTSRLSK</sequence>
<dbReference type="GO" id="GO:0009733">
    <property type="term" value="P:response to auxin"/>
    <property type="evidence" value="ECO:0007669"/>
    <property type="project" value="InterPro"/>
</dbReference>
<dbReference type="PANTHER" id="PTHR31929">
    <property type="entry name" value="SAUR-LIKE AUXIN-RESPONSIVE PROTEIN FAMILY-RELATED"/>
    <property type="match status" value="1"/>
</dbReference>
<dbReference type="InterPro" id="IPR003676">
    <property type="entry name" value="SAUR_fam"/>
</dbReference>
<dbReference type="InParanoid" id="A0A7N2N095"/>
<proteinExistence type="inferred from homology"/>
<evidence type="ECO:0000313" key="3">
    <source>
        <dbReference type="Proteomes" id="UP000594261"/>
    </source>
</evidence>
<keyword evidence="3" id="KW-1185">Reference proteome</keyword>
<reference evidence="2 3" key="1">
    <citation type="journal article" date="2016" name="G3 (Bethesda)">
        <title>First Draft Assembly and Annotation of the Genome of a California Endemic Oak Quercus lobata Nee (Fagaceae).</title>
        <authorList>
            <person name="Sork V.L."/>
            <person name="Fitz-Gibbon S.T."/>
            <person name="Puiu D."/>
            <person name="Crepeau M."/>
            <person name="Gugger P.F."/>
            <person name="Sherman R."/>
            <person name="Stevens K."/>
            <person name="Langley C.H."/>
            <person name="Pellegrini M."/>
            <person name="Salzberg S.L."/>
        </authorList>
    </citation>
    <scope>NUCLEOTIDE SEQUENCE [LARGE SCALE GENOMIC DNA]</scope>
    <source>
        <strain evidence="2 3">cv. SW786</strain>
    </source>
</reference>
<organism evidence="2 3">
    <name type="scientific">Quercus lobata</name>
    <name type="common">Valley oak</name>
    <dbReference type="NCBI Taxonomy" id="97700"/>
    <lineage>
        <taxon>Eukaryota</taxon>
        <taxon>Viridiplantae</taxon>
        <taxon>Streptophyta</taxon>
        <taxon>Embryophyta</taxon>
        <taxon>Tracheophyta</taxon>
        <taxon>Spermatophyta</taxon>
        <taxon>Magnoliopsida</taxon>
        <taxon>eudicotyledons</taxon>
        <taxon>Gunneridae</taxon>
        <taxon>Pentapetalae</taxon>
        <taxon>rosids</taxon>
        <taxon>fabids</taxon>
        <taxon>Fagales</taxon>
        <taxon>Fagaceae</taxon>
        <taxon>Quercus</taxon>
    </lineage>
</organism>